<comment type="similarity">
    <text evidence="6">Belongs to the peptidase M3B family.</text>
</comment>
<keyword evidence="5 6" id="KW-0482">Metalloprotease</keyword>
<protein>
    <recommendedName>
        <fullName evidence="6">Oligopeptidase F</fullName>
        <ecNumber evidence="6">3.4.24.-</ecNumber>
    </recommendedName>
</protein>
<dbReference type="GO" id="GO:0006508">
    <property type="term" value="P:proteolysis"/>
    <property type="evidence" value="ECO:0007669"/>
    <property type="project" value="UniProtKB-KW"/>
</dbReference>
<keyword evidence="2 6" id="KW-0479">Metal-binding</keyword>
<keyword evidence="10" id="KW-1185">Reference proteome</keyword>
<feature type="domain" description="Peptidase M3A/M3B catalytic" evidence="7">
    <location>
        <begin position="246"/>
        <end position="620"/>
    </location>
</feature>
<keyword evidence="4 6" id="KW-0862">Zinc</keyword>
<evidence type="ECO:0000313" key="9">
    <source>
        <dbReference type="EMBL" id="KKY02779.1"/>
    </source>
</evidence>
<dbReference type="NCBIfam" id="TIGR00181">
    <property type="entry name" value="pepF"/>
    <property type="match status" value="1"/>
</dbReference>
<dbReference type="EC" id="3.4.24.-" evidence="6"/>
<feature type="domain" description="Oligopeptidase F N-terminal" evidence="8">
    <location>
        <begin position="166"/>
        <end position="232"/>
    </location>
</feature>
<dbReference type="GO" id="GO:0046872">
    <property type="term" value="F:metal ion binding"/>
    <property type="evidence" value="ECO:0007669"/>
    <property type="project" value="UniProtKB-UniRule"/>
</dbReference>
<reference evidence="9 10" key="1">
    <citation type="submission" date="2015-04" db="EMBL/GenBank/DDBJ databases">
        <title>Microcin producing Clostridium sp. JC272T.</title>
        <authorList>
            <person name="Jyothsna T."/>
            <person name="Sasikala C."/>
            <person name="Ramana C."/>
        </authorList>
    </citation>
    <scope>NUCLEOTIDE SEQUENCE [LARGE SCALE GENOMIC DNA]</scope>
    <source>
        <strain evidence="9 10">JC272</strain>
    </source>
</reference>
<comment type="cofactor">
    <cofactor evidence="6">
        <name>Zn(2+)</name>
        <dbReference type="ChEBI" id="CHEBI:29105"/>
    </cofactor>
    <text evidence="6">Binds 1 zinc ion.</text>
</comment>
<accession>A0A0M3DMU3</accession>
<evidence type="ECO:0000256" key="1">
    <source>
        <dbReference type="ARBA" id="ARBA00022670"/>
    </source>
</evidence>
<evidence type="ECO:0000259" key="7">
    <source>
        <dbReference type="Pfam" id="PF01432"/>
    </source>
</evidence>
<dbReference type="AlphaFoldDB" id="A0A0M3DMU3"/>
<dbReference type="InterPro" id="IPR001567">
    <property type="entry name" value="Pept_M3A_M3B_dom"/>
</dbReference>
<dbReference type="GO" id="GO:0004222">
    <property type="term" value="F:metalloendopeptidase activity"/>
    <property type="evidence" value="ECO:0007669"/>
    <property type="project" value="UniProtKB-UniRule"/>
</dbReference>
<dbReference type="OrthoDB" id="9766487at2"/>
<dbReference type="EMBL" id="LBBT01000021">
    <property type="protein sequence ID" value="KKY02779.1"/>
    <property type="molecule type" value="Genomic_DNA"/>
</dbReference>
<dbReference type="CDD" id="cd09608">
    <property type="entry name" value="M3B_PepF"/>
    <property type="match status" value="1"/>
</dbReference>
<dbReference type="Pfam" id="PF01432">
    <property type="entry name" value="Peptidase_M3"/>
    <property type="match status" value="1"/>
</dbReference>
<gene>
    <name evidence="9" type="ORF">VN21_01150</name>
</gene>
<dbReference type="InterPro" id="IPR042088">
    <property type="entry name" value="OligoPept_F_C"/>
</dbReference>
<proteinExistence type="inferred from homology"/>
<dbReference type="PATRIC" id="fig|1629550.3.peg.188"/>
<dbReference type="Proteomes" id="UP000034407">
    <property type="component" value="Unassembled WGS sequence"/>
</dbReference>
<dbReference type="InterPro" id="IPR013647">
    <property type="entry name" value="OligopepF_N_dom"/>
</dbReference>
<dbReference type="Gene3D" id="1.10.1370.20">
    <property type="entry name" value="Oligoendopeptidase f, C-terminal domain"/>
    <property type="match status" value="1"/>
</dbReference>
<dbReference type="InterPro" id="IPR004438">
    <property type="entry name" value="Peptidase_M3B"/>
</dbReference>
<dbReference type="Pfam" id="PF08439">
    <property type="entry name" value="Peptidase_M3_N"/>
    <property type="match status" value="1"/>
</dbReference>
<dbReference type="RefSeq" id="WP_046821648.1">
    <property type="nucleotide sequence ID" value="NZ_LBBT01000021.1"/>
</dbReference>
<dbReference type="Gene3D" id="1.20.140.70">
    <property type="entry name" value="Oligopeptidase f, N-terminal domain"/>
    <property type="match status" value="1"/>
</dbReference>
<keyword evidence="1 6" id="KW-0645">Protease</keyword>
<evidence type="ECO:0000256" key="3">
    <source>
        <dbReference type="ARBA" id="ARBA00022801"/>
    </source>
</evidence>
<evidence type="ECO:0000256" key="4">
    <source>
        <dbReference type="ARBA" id="ARBA00022833"/>
    </source>
</evidence>
<evidence type="ECO:0000313" key="10">
    <source>
        <dbReference type="Proteomes" id="UP000034407"/>
    </source>
</evidence>
<comment type="caution">
    <text evidence="9">The sequence shown here is derived from an EMBL/GenBank/DDBJ whole genome shotgun (WGS) entry which is preliminary data.</text>
</comment>
<dbReference type="SUPFAM" id="SSF55486">
    <property type="entry name" value="Metalloproteases ('zincins'), catalytic domain"/>
    <property type="match status" value="1"/>
</dbReference>
<organism evidence="9 10">
    <name type="scientific">Paraclostridium benzoelyticum</name>
    <dbReference type="NCBI Taxonomy" id="1629550"/>
    <lineage>
        <taxon>Bacteria</taxon>
        <taxon>Bacillati</taxon>
        <taxon>Bacillota</taxon>
        <taxon>Clostridia</taxon>
        <taxon>Peptostreptococcales</taxon>
        <taxon>Peptostreptococcaceae</taxon>
        <taxon>Paraclostridium</taxon>
    </lineage>
</organism>
<evidence type="ECO:0000256" key="5">
    <source>
        <dbReference type="ARBA" id="ARBA00023049"/>
    </source>
</evidence>
<keyword evidence="3 6" id="KW-0378">Hydrolase</keyword>
<sequence length="637" mass="73888">MGKNMYRVITIVIAVILFASILLKRDINGNSEAFSEKALEMINDTNKKEPSKNDKKEEEKKPTKFTTWDISKLYKSNSDWKKNLSKFSKETKELENYVGKVTKSQKHLLYALNIKEELDSELEKLSAYVSLNSDINNKSYDYLNMNESLNKVYKEYSFICSNLELEILKLSNKDFKDIMKNEKISSKYSMYLNDIRRNKKHYLNSKEEEMLSNISDIASLPKEVYDLFMNMDKKSNLNPSQYALALESSNREERKKAYENESLQYNDNINMLSGLFIGQVKKNIFYSNTRGYKNSRDMYMSGDDIDPKVYDELINTVDNNLGSLHKYIHLRKKVLNLDKVYSYDMHAPIINPVDEYIPYDKAQSIVYASLNPLGKEYGDILYKAFNERWVDVYSNHNKVSGAYCLSVYDSHPYVLMNYSGNLDSVSTLSHELGHAVYGYMSSKNQNYLNSKPSIFTHEVASITNEAMLYEMLIKNTQNKDEKAYYITQYLDLIKNTLFVQTMYAEFEYKVHQKLESGEVVNVLVLNDIWGELLQKYYGKDFGVDQLSKVGWSKIPHFYNSFYVYKYATGCSAGIAFSQDIIKNGPENYLSFLKKGGSNYPIELLKESGINLYSTKPIEQTTQKFNSLVSELEKLLIN</sequence>
<evidence type="ECO:0000256" key="6">
    <source>
        <dbReference type="RuleBase" id="RU368091"/>
    </source>
</evidence>
<name>A0A0M3DMU3_9FIRM</name>
<evidence type="ECO:0000259" key="8">
    <source>
        <dbReference type="Pfam" id="PF08439"/>
    </source>
</evidence>
<comment type="function">
    <text evidence="6">Has oligopeptidase activity and degrades a variety of small bioactive peptides.</text>
</comment>
<evidence type="ECO:0000256" key="2">
    <source>
        <dbReference type="ARBA" id="ARBA00022723"/>
    </source>
</evidence>